<comment type="caution">
    <text evidence="1">The sequence shown here is derived from an EMBL/GenBank/DDBJ whole genome shotgun (WGS) entry which is preliminary data.</text>
</comment>
<dbReference type="OrthoDB" id="9152892at2"/>
<reference evidence="1 2" key="1">
    <citation type="submission" date="2019-03" db="EMBL/GenBank/DDBJ databases">
        <title>Ramlibacter rhizophilus CCTCC AB2015357, whole genome shotgun sequence.</title>
        <authorList>
            <person name="Zhang X."/>
            <person name="Feng G."/>
            <person name="Zhu H."/>
        </authorList>
    </citation>
    <scope>NUCLEOTIDE SEQUENCE [LARGE SCALE GENOMIC DNA]</scope>
    <source>
        <strain evidence="1 2">CCTCC AB2015357</strain>
    </source>
</reference>
<gene>
    <name evidence="1" type="ORF">EZ242_04110</name>
</gene>
<proteinExistence type="predicted"/>
<evidence type="ECO:0000313" key="2">
    <source>
        <dbReference type="Proteomes" id="UP000297564"/>
    </source>
</evidence>
<evidence type="ECO:0000313" key="1">
    <source>
        <dbReference type="EMBL" id="TFZ04940.1"/>
    </source>
</evidence>
<accession>A0A4Z0C391</accession>
<sequence>MNPPSSAPPPPGDDELHAYVDGRLAPDEAARVQARLETDAAAAQAVAAWRSQREALRAHLSEALQDPLPPHLLAAADTAQRRAGQSRRARGWGGMAAASLLAFSVGWLGHAQWQATRGSASSASPGGFARQALVAHAVYAPEQRHPVEVGAAEQEHLVQWLSRRLGRPLRLPQLNAEGFELVGGRLLPGETGARAQFMYQGPSGERLTLYMGAAPAGAGQALEFRFLEGEGTSSFYWVDRGFAYALTGPLPRPRLMELARLTHRALQP</sequence>
<keyword evidence="2" id="KW-1185">Reference proteome</keyword>
<dbReference type="InterPro" id="IPR051474">
    <property type="entry name" value="Anti-sigma-K/W_factor"/>
</dbReference>
<dbReference type="AlphaFoldDB" id="A0A4Z0C391"/>
<dbReference type="Proteomes" id="UP000297564">
    <property type="component" value="Unassembled WGS sequence"/>
</dbReference>
<protein>
    <submittedName>
        <fullName evidence="1">Anti-sigma factor</fullName>
    </submittedName>
</protein>
<organism evidence="1 2">
    <name type="scientific">Ramlibacter rhizophilus</name>
    <dbReference type="NCBI Taxonomy" id="1781167"/>
    <lineage>
        <taxon>Bacteria</taxon>
        <taxon>Pseudomonadati</taxon>
        <taxon>Pseudomonadota</taxon>
        <taxon>Betaproteobacteria</taxon>
        <taxon>Burkholderiales</taxon>
        <taxon>Comamonadaceae</taxon>
        <taxon>Ramlibacter</taxon>
    </lineage>
</organism>
<dbReference type="GO" id="GO:0006417">
    <property type="term" value="P:regulation of translation"/>
    <property type="evidence" value="ECO:0007669"/>
    <property type="project" value="TreeGrafter"/>
</dbReference>
<dbReference type="GO" id="GO:0016989">
    <property type="term" value="F:sigma factor antagonist activity"/>
    <property type="evidence" value="ECO:0007669"/>
    <property type="project" value="TreeGrafter"/>
</dbReference>
<dbReference type="PANTHER" id="PTHR37461">
    <property type="entry name" value="ANTI-SIGMA-K FACTOR RSKA"/>
    <property type="match status" value="1"/>
</dbReference>
<dbReference type="RefSeq" id="WP_135283823.1">
    <property type="nucleotide sequence ID" value="NZ_SMLL01000001.1"/>
</dbReference>
<dbReference type="EMBL" id="SMLL01000001">
    <property type="protein sequence ID" value="TFZ04940.1"/>
    <property type="molecule type" value="Genomic_DNA"/>
</dbReference>
<name>A0A4Z0C391_9BURK</name>
<dbReference type="PANTHER" id="PTHR37461:SF1">
    <property type="entry name" value="ANTI-SIGMA-K FACTOR RSKA"/>
    <property type="match status" value="1"/>
</dbReference>